<organism evidence="2">
    <name type="scientific">Oikopleura dioica</name>
    <name type="common">Tunicate</name>
    <dbReference type="NCBI Taxonomy" id="34765"/>
    <lineage>
        <taxon>Eukaryota</taxon>
        <taxon>Metazoa</taxon>
        <taxon>Chordata</taxon>
        <taxon>Tunicata</taxon>
        <taxon>Appendicularia</taxon>
        <taxon>Copelata</taxon>
        <taxon>Oikopleuridae</taxon>
        <taxon>Oikopleura</taxon>
    </lineage>
</organism>
<accession>E4XF39</accession>
<keyword evidence="3" id="KW-1185">Reference proteome</keyword>
<evidence type="ECO:0000313" key="2">
    <source>
        <dbReference type="EMBL" id="CBY24224.1"/>
    </source>
</evidence>
<feature type="domain" description="FHA" evidence="1">
    <location>
        <begin position="32"/>
        <end position="87"/>
    </location>
</feature>
<protein>
    <recommendedName>
        <fullName evidence="1">FHA domain-containing protein</fullName>
    </recommendedName>
</protein>
<evidence type="ECO:0000259" key="1">
    <source>
        <dbReference type="PROSITE" id="PS50006"/>
    </source>
</evidence>
<dbReference type="InterPro" id="IPR000253">
    <property type="entry name" value="FHA_dom"/>
</dbReference>
<dbReference type="SUPFAM" id="SSF49879">
    <property type="entry name" value="SMAD/FHA domain"/>
    <property type="match status" value="1"/>
</dbReference>
<proteinExistence type="predicted"/>
<reference evidence="2" key="1">
    <citation type="journal article" date="2010" name="Science">
        <title>Plasticity of animal genome architecture unmasked by rapid evolution of a pelagic tunicate.</title>
        <authorList>
            <person name="Denoeud F."/>
            <person name="Henriet S."/>
            <person name="Mungpakdee S."/>
            <person name="Aury J.M."/>
            <person name="Da Silva C."/>
            <person name="Brinkmann H."/>
            <person name="Mikhaleva J."/>
            <person name="Olsen L.C."/>
            <person name="Jubin C."/>
            <person name="Canestro C."/>
            <person name="Bouquet J.M."/>
            <person name="Danks G."/>
            <person name="Poulain J."/>
            <person name="Campsteijn C."/>
            <person name="Adamski M."/>
            <person name="Cross I."/>
            <person name="Yadetie F."/>
            <person name="Muffato M."/>
            <person name="Louis A."/>
            <person name="Butcher S."/>
            <person name="Tsagkogeorga G."/>
            <person name="Konrad A."/>
            <person name="Singh S."/>
            <person name="Jensen M.F."/>
            <person name="Cong E.H."/>
            <person name="Eikeseth-Otteraa H."/>
            <person name="Noel B."/>
            <person name="Anthouard V."/>
            <person name="Porcel B.M."/>
            <person name="Kachouri-Lafond R."/>
            <person name="Nishino A."/>
            <person name="Ugolini M."/>
            <person name="Chourrout P."/>
            <person name="Nishida H."/>
            <person name="Aasland R."/>
            <person name="Huzurbazar S."/>
            <person name="Westhof E."/>
            <person name="Delsuc F."/>
            <person name="Lehrach H."/>
            <person name="Reinhardt R."/>
            <person name="Weissenbach J."/>
            <person name="Roy S.W."/>
            <person name="Artiguenave F."/>
            <person name="Postlethwait J.H."/>
            <person name="Manak J.R."/>
            <person name="Thompson E.M."/>
            <person name="Jaillon O."/>
            <person name="Du Pasquier L."/>
            <person name="Boudinot P."/>
            <person name="Liberles D.A."/>
            <person name="Volff J.N."/>
            <person name="Philippe H."/>
            <person name="Lenhard B."/>
            <person name="Roest Crollius H."/>
            <person name="Wincker P."/>
            <person name="Chourrout D."/>
        </authorList>
    </citation>
    <scope>NUCLEOTIDE SEQUENCE [LARGE SCALE GENOMIC DNA]</scope>
</reference>
<name>E4XF39_OIKDI</name>
<dbReference type="InterPro" id="IPR008984">
    <property type="entry name" value="SMAD_FHA_dom_sf"/>
</dbReference>
<gene>
    <name evidence="2" type="ORF">GSOID_T00009574001</name>
</gene>
<dbReference type="Gene3D" id="2.60.200.20">
    <property type="match status" value="1"/>
</dbReference>
<dbReference type="InterPro" id="IPR051176">
    <property type="entry name" value="Cent_Immune-Sig_Mod"/>
</dbReference>
<dbReference type="Pfam" id="PF00498">
    <property type="entry name" value="FHA"/>
    <property type="match status" value="1"/>
</dbReference>
<evidence type="ECO:0000313" key="3">
    <source>
        <dbReference type="Proteomes" id="UP000001307"/>
    </source>
</evidence>
<dbReference type="EMBL" id="FN653044">
    <property type="protein sequence ID" value="CBY24224.1"/>
    <property type="molecule type" value="Genomic_DNA"/>
</dbReference>
<dbReference type="OrthoDB" id="687730at2759"/>
<dbReference type="PANTHER" id="PTHR15715">
    <property type="entry name" value="CENTROSOMAL PROTEIN OF 170 KDA"/>
    <property type="match status" value="1"/>
</dbReference>
<dbReference type="SMART" id="SM00240">
    <property type="entry name" value="FHA"/>
    <property type="match status" value="1"/>
</dbReference>
<dbReference type="Proteomes" id="UP000001307">
    <property type="component" value="Unassembled WGS sequence"/>
</dbReference>
<dbReference type="InParanoid" id="E4XF39"/>
<dbReference type="AlphaFoldDB" id="E4XF39"/>
<sequence>MSEHAKIVFECEGTRYVFEKRTVELSIKGDHVKIGRSQGPLKPQSDNVIFDCRVLSRTHAQLRFLNDKFYLKDTGSSNGTFVNGQKLTDTDHEGIYDKS</sequence>
<dbReference type="PANTHER" id="PTHR15715:SF37">
    <property type="entry name" value="LD47843P"/>
    <property type="match status" value="1"/>
</dbReference>
<dbReference type="PROSITE" id="PS50006">
    <property type="entry name" value="FHA_DOMAIN"/>
    <property type="match status" value="1"/>
</dbReference>